<gene>
    <name evidence="7" type="primary">LOC106590324</name>
</gene>
<dbReference type="Proteomes" id="UP001652741">
    <property type="component" value="Chromosome ssa02"/>
</dbReference>
<feature type="domain" description="BHLH" evidence="5">
    <location>
        <begin position="339"/>
        <end position="391"/>
    </location>
</feature>
<dbReference type="InterPro" id="IPR036638">
    <property type="entry name" value="HLH_DNA-bd_sf"/>
</dbReference>
<accession>A0ABM3DYH4</accession>
<feature type="compositionally biased region" description="Pro residues" evidence="4">
    <location>
        <begin position="78"/>
        <end position="92"/>
    </location>
</feature>
<organism evidence="6 7">
    <name type="scientific">Salmo salar</name>
    <name type="common">Atlantic salmon</name>
    <dbReference type="NCBI Taxonomy" id="8030"/>
    <lineage>
        <taxon>Eukaryota</taxon>
        <taxon>Metazoa</taxon>
        <taxon>Chordata</taxon>
        <taxon>Craniata</taxon>
        <taxon>Vertebrata</taxon>
        <taxon>Euteleostomi</taxon>
        <taxon>Actinopterygii</taxon>
        <taxon>Neopterygii</taxon>
        <taxon>Teleostei</taxon>
        <taxon>Protacanthopterygii</taxon>
        <taxon>Salmoniformes</taxon>
        <taxon>Salmonidae</taxon>
        <taxon>Salmoninae</taxon>
        <taxon>Salmo</taxon>
    </lineage>
</organism>
<dbReference type="PROSITE" id="PS50888">
    <property type="entry name" value="BHLH"/>
    <property type="match status" value="1"/>
</dbReference>
<feature type="region of interest" description="Disordered" evidence="4">
    <location>
        <begin position="399"/>
        <end position="422"/>
    </location>
</feature>
<protein>
    <submittedName>
        <fullName evidence="7">T-cell acute lymphocytic leukemia protein 1 isoform X1</fullName>
    </submittedName>
</protein>
<dbReference type="PANTHER" id="PTHR13864">
    <property type="entry name" value="T-CELL ACUTE LYMPHOCYTIC LEUKEMIA/STEM CELL LEUKEMIA-RELATED"/>
    <property type="match status" value="1"/>
</dbReference>
<evidence type="ECO:0000256" key="3">
    <source>
        <dbReference type="ARBA" id="ARBA00023163"/>
    </source>
</evidence>
<evidence type="ECO:0000256" key="4">
    <source>
        <dbReference type="SAM" id="MobiDB-lite"/>
    </source>
</evidence>
<feature type="compositionally biased region" description="Basic residues" evidence="4">
    <location>
        <begin position="246"/>
        <end position="261"/>
    </location>
</feature>
<dbReference type="CDD" id="cd19705">
    <property type="entry name" value="bHLH_TS_LYL1"/>
    <property type="match status" value="1"/>
</dbReference>
<dbReference type="Pfam" id="PF00010">
    <property type="entry name" value="HLH"/>
    <property type="match status" value="1"/>
</dbReference>
<feature type="compositionally biased region" description="Low complexity" evidence="4">
    <location>
        <begin position="183"/>
        <end position="212"/>
    </location>
</feature>
<dbReference type="InterPro" id="IPR040238">
    <property type="entry name" value="TAL-like"/>
</dbReference>
<keyword evidence="1" id="KW-0805">Transcription regulation</keyword>
<dbReference type="SMART" id="SM00353">
    <property type="entry name" value="HLH"/>
    <property type="match status" value="1"/>
</dbReference>
<feature type="compositionally biased region" description="Low complexity" evidence="4">
    <location>
        <begin position="158"/>
        <end position="175"/>
    </location>
</feature>
<feature type="compositionally biased region" description="Low complexity" evidence="4">
    <location>
        <begin position="47"/>
        <end position="61"/>
    </location>
</feature>
<dbReference type="RefSeq" id="XP_045563844.1">
    <property type="nucleotide sequence ID" value="XM_045707888.1"/>
</dbReference>
<reference evidence="7" key="1">
    <citation type="submission" date="2025-08" db="UniProtKB">
        <authorList>
            <consortium name="RefSeq"/>
        </authorList>
    </citation>
    <scope>IDENTIFICATION</scope>
</reference>
<dbReference type="PRINTS" id="PR01217">
    <property type="entry name" value="PRICHEXTENSN"/>
</dbReference>
<name>A0ABM3DYH4_SALSA</name>
<dbReference type="InterPro" id="IPR011598">
    <property type="entry name" value="bHLH_dom"/>
</dbReference>
<sequence>MLGERDRTAEGVRGAVVGCLLTGTMMEKLNPPSASPPSDPLSESERLSPQQAPSPASLDASSPPPVNEPGSPGDRFVPPSPPASPPPPPEPPTKLLDHSAATNIAPEPPVAMETNNTKGGGFIRSSPPPLLPAPVSTSTTPAVLPPSSSSSPPPLLPAPVSTSTTPAVLPPSSSSSPPPLLPAPVSTSTTPAVLPPSSSSSSSSFSSIAPLPRHIPVISLGHSKPPHPLSLPSNTPLTTLHPIPNHPHHHDPYHHTHHHGGIRLTQLTSLSGTGPGAPPIPSQGPLLPLQYLPSHHFFCSSHLGPSGNYGIFSSRSIKRRPSSHYELDLSDAGPPQKLARRVFTNSRERWRQQNVNGAFSDLRRLIPTHPPDKKLSKNEILRLAMKYIDFLVTLLNDQSQDKARGSPEEETQDGRAQAGLNNKDIHPLFQGDTPSSTMVHHDRGDSTDSSIIALATSPTSSCYSNTDSEENLGGGAKSSMVVPRGIPGKVKGQIRTAVTLASGDMTCDVTKMTKLNTW</sequence>
<proteinExistence type="predicted"/>
<feature type="region of interest" description="Disordered" evidence="4">
    <location>
        <begin position="459"/>
        <end position="479"/>
    </location>
</feature>
<evidence type="ECO:0000313" key="7">
    <source>
        <dbReference type="RefSeq" id="XP_045563844.1"/>
    </source>
</evidence>
<keyword evidence="6" id="KW-1185">Reference proteome</keyword>
<evidence type="ECO:0000256" key="1">
    <source>
        <dbReference type="ARBA" id="ARBA00023015"/>
    </source>
</evidence>
<dbReference type="SUPFAM" id="SSF47459">
    <property type="entry name" value="HLH, helix-loop-helix DNA-binding domain"/>
    <property type="match status" value="1"/>
</dbReference>
<feature type="region of interest" description="Disordered" evidence="4">
    <location>
        <begin position="26"/>
        <end position="261"/>
    </location>
</feature>
<feature type="compositionally biased region" description="Low complexity" evidence="4">
    <location>
        <begin position="133"/>
        <end position="150"/>
    </location>
</feature>
<evidence type="ECO:0000313" key="6">
    <source>
        <dbReference type="Proteomes" id="UP001652741"/>
    </source>
</evidence>
<keyword evidence="3" id="KW-0804">Transcription</keyword>
<keyword evidence="2" id="KW-0238">DNA-binding</keyword>
<evidence type="ECO:0000256" key="2">
    <source>
        <dbReference type="ARBA" id="ARBA00023125"/>
    </source>
</evidence>
<dbReference type="GeneID" id="106590324"/>
<feature type="compositionally biased region" description="Low complexity" evidence="4">
    <location>
        <begin position="230"/>
        <end position="243"/>
    </location>
</feature>
<evidence type="ECO:0000259" key="5">
    <source>
        <dbReference type="PROSITE" id="PS50888"/>
    </source>
</evidence>
<dbReference type="PANTHER" id="PTHR13864:SF25">
    <property type="entry name" value="PROTEIN LYL-1-LIKE ISOFORM X1-RELATED"/>
    <property type="match status" value="1"/>
</dbReference>
<dbReference type="Gene3D" id="4.10.280.10">
    <property type="entry name" value="Helix-loop-helix DNA-binding domain"/>
    <property type="match status" value="1"/>
</dbReference>